<evidence type="ECO:0000313" key="1">
    <source>
        <dbReference type="EMBL" id="KAK8485808.1"/>
    </source>
</evidence>
<proteinExistence type="predicted"/>
<name>A0ABR1ZYY2_9ROSI</name>
<gene>
    <name evidence="1" type="ORF">V6N12_020149</name>
</gene>
<keyword evidence="2" id="KW-1185">Reference proteome</keyword>
<dbReference type="SUPFAM" id="SSF56219">
    <property type="entry name" value="DNase I-like"/>
    <property type="match status" value="1"/>
</dbReference>
<dbReference type="PANTHER" id="PTHR33710:SF79">
    <property type="entry name" value="OS06G0205337 PROTEIN"/>
    <property type="match status" value="1"/>
</dbReference>
<dbReference type="PANTHER" id="PTHR33710">
    <property type="entry name" value="BNAC02G09200D PROTEIN"/>
    <property type="match status" value="1"/>
</dbReference>
<organism evidence="1 2">
    <name type="scientific">Hibiscus sabdariffa</name>
    <name type="common">roselle</name>
    <dbReference type="NCBI Taxonomy" id="183260"/>
    <lineage>
        <taxon>Eukaryota</taxon>
        <taxon>Viridiplantae</taxon>
        <taxon>Streptophyta</taxon>
        <taxon>Embryophyta</taxon>
        <taxon>Tracheophyta</taxon>
        <taxon>Spermatophyta</taxon>
        <taxon>Magnoliopsida</taxon>
        <taxon>eudicotyledons</taxon>
        <taxon>Gunneridae</taxon>
        <taxon>Pentapetalae</taxon>
        <taxon>rosids</taxon>
        <taxon>malvids</taxon>
        <taxon>Malvales</taxon>
        <taxon>Malvaceae</taxon>
        <taxon>Malvoideae</taxon>
        <taxon>Hibiscus</taxon>
    </lineage>
</organism>
<reference evidence="1 2" key="1">
    <citation type="journal article" date="2024" name="G3 (Bethesda)">
        <title>Genome assembly of Hibiscus sabdariffa L. provides insights into metabolisms of medicinal natural products.</title>
        <authorList>
            <person name="Kim T."/>
        </authorList>
    </citation>
    <scope>NUCLEOTIDE SEQUENCE [LARGE SCALE GENOMIC DNA]</scope>
    <source>
        <strain evidence="1">TK-2024</strain>
        <tissue evidence="1">Old leaves</tissue>
    </source>
</reference>
<dbReference type="Gene3D" id="3.60.10.10">
    <property type="entry name" value="Endonuclease/exonuclease/phosphatase"/>
    <property type="match status" value="1"/>
</dbReference>
<comment type="caution">
    <text evidence="1">The sequence shown here is derived from an EMBL/GenBank/DDBJ whole genome shotgun (WGS) entry which is preliminary data.</text>
</comment>
<evidence type="ECO:0000313" key="2">
    <source>
        <dbReference type="Proteomes" id="UP001472677"/>
    </source>
</evidence>
<dbReference type="InterPro" id="IPR036691">
    <property type="entry name" value="Endo/exonu/phosph_ase_sf"/>
</dbReference>
<dbReference type="EMBL" id="JBBPBM010001245">
    <property type="protein sequence ID" value="KAK8485808.1"/>
    <property type="molecule type" value="Genomic_DNA"/>
</dbReference>
<protein>
    <submittedName>
        <fullName evidence="1">Uncharacterized protein</fullName>
    </submittedName>
</protein>
<dbReference type="Proteomes" id="UP001472677">
    <property type="component" value="Unassembled WGS sequence"/>
</dbReference>
<accession>A0ABR1ZYY2</accession>
<sequence length="237" mass="27463">MITNKDMIWALRNSIQKFQPNIVFLSETKQKKRYLEKIKMKMKFTHCHYEDSCGLDGGLALWWSDDTQITILRSGKHFIDAMISINGETEWYGSFIYGPPYREEKQQFWEMMAKLRSGSKDSLLDLPISGGTFTWSNQRSDEEAILEKLDRALCSLEWSERYSKAVGMLYVAIGSDHAPIIILPQGFKKNYRRDFKFESKWLLEEDCTSIIQASWKLTSQPDLLIGLGVSYGELNSL</sequence>